<dbReference type="InterPro" id="IPR036890">
    <property type="entry name" value="HATPase_C_sf"/>
</dbReference>
<dbReference type="InterPro" id="IPR051315">
    <property type="entry name" value="Bact_Chemotaxis_CheA"/>
</dbReference>
<dbReference type="SUPFAM" id="SSF47226">
    <property type="entry name" value="Histidine-containing phosphotransfer domain, HPT domain"/>
    <property type="match status" value="1"/>
</dbReference>
<keyword evidence="8 14" id="KW-0418">Kinase</keyword>
<dbReference type="Gene3D" id="3.30.70.1110">
    <property type="entry name" value="Histidine kinase CheA-like, P2 response regulator-binding domain"/>
    <property type="match status" value="1"/>
</dbReference>
<dbReference type="GO" id="GO:0006935">
    <property type="term" value="P:chemotaxis"/>
    <property type="evidence" value="ECO:0007669"/>
    <property type="project" value="UniProtKB-KW"/>
</dbReference>
<dbReference type="GO" id="GO:0005524">
    <property type="term" value="F:ATP binding"/>
    <property type="evidence" value="ECO:0007669"/>
    <property type="project" value="UniProtKB-KW"/>
</dbReference>
<evidence type="ECO:0000256" key="2">
    <source>
        <dbReference type="ARBA" id="ARBA00012438"/>
    </source>
</evidence>
<keyword evidence="10" id="KW-0902">Two-component regulatory system</keyword>
<evidence type="ECO:0000259" key="13">
    <source>
        <dbReference type="PROSITE" id="PS50894"/>
    </source>
</evidence>
<comment type="caution">
    <text evidence="14">The sequence shown here is derived from an EMBL/GenBank/DDBJ whole genome shotgun (WGS) entry which is preliminary data.</text>
</comment>
<evidence type="ECO:0000256" key="5">
    <source>
        <dbReference type="ARBA" id="ARBA00022553"/>
    </source>
</evidence>
<dbReference type="SUPFAM" id="SSF55874">
    <property type="entry name" value="ATPase domain of HSP90 chaperone/DNA topoisomerase II/histidine kinase"/>
    <property type="match status" value="1"/>
</dbReference>
<evidence type="ECO:0000256" key="11">
    <source>
        <dbReference type="PROSITE-ProRule" id="PRU00110"/>
    </source>
</evidence>
<dbReference type="InterPro" id="IPR005467">
    <property type="entry name" value="His_kinase_dom"/>
</dbReference>
<evidence type="ECO:0000259" key="12">
    <source>
        <dbReference type="PROSITE" id="PS50109"/>
    </source>
</evidence>
<reference evidence="14 15" key="1">
    <citation type="submission" date="2020-08" db="EMBL/GenBank/DDBJ databases">
        <title>Genomic Encyclopedia of Type Strains, Phase IV (KMG-IV): sequencing the most valuable type-strain genomes for metagenomic binning, comparative biology and taxonomic classification.</title>
        <authorList>
            <person name="Goeker M."/>
        </authorList>
    </citation>
    <scope>NUCLEOTIDE SEQUENCE [LARGE SCALE GENOMIC DNA]</scope>
    <source>
        <strain evidence="14 15">DSM 2461</strain>
    </source>
</reference>
<proteinExistence type="predicted"/>
<name>A0A841REW9_9SPIO</name>
<feature type="modified residue" description="Phosphohistidine" evidence="11">
    <location>
        <position position="47"/>
    </location>
</feature>
<dbReference type="Gene3D" id="1.20.120.160">
    <property type="entry name" value="HPT domain"/>
    <property type="match status" value="1"/>
</dbReference>
<dbReference type="InterPro" id="IPR008207">
    <property type="entry name" value="Sig_transdc_His_kin_Hpt_dom"/>
</dbReference>
<dbReference type="AlphaFoldDB" id="A0A841REW9"/>
<dbReference type="InterPro" id="IPR004358">
    <property type="entry name" value="Sig_transdc_His_kin-like_C"/>
</dbReference>
<dbReference type="PROSITE" id="PS50894">
    <property type="entry name" value="HPT"/>
    <property type="match status" value="1"/>
</dbReference>
<dbReference type="EC" id="2.7.13.3" evidence="2"/>
<dbReference type="EMBL" id="JACHGJ010000008">
    <property type="protein sequence ID" value="MBB6481931.1"/>
    <property type="molecule type" value="Genomic_DNA"/>
</dbReference>
<keyword evidence="9" id="KW-0067">ATP-binding</keyword>
<evidence type="ECO:0000256" key="7">
    <source>
        <dbReference type="ARBA" id="ARBA00022741"/>
    </source>
</evidence>
<feature type="domain" description="Histidine kinase" evidence="12">
    <location>
        <begin position="290"/>
        <end position="490"/>
    </location>
</feature>
<dbReference type="InterPro" id="IPR010808">
    <property type="entry name" value="CheA_P2-bd"/>
</dbReference>
<dbReference type="Pfam" id="PF07194">
    <property type="entry name" value="P2"/>
    <property type="match status" value="1"/>
</dbReference>
<dbReference type="Pfam" id="PF02518">
    <property type="entry name" value="HATPase_c"/>
    <property type="match status" value="1"/>
</dbReference>
<accession>A0A841REW9</accession>
<evidence type="ECO:0000313" key="14">
    <source>
        <dbReference type="EMBL" id="MBB6481931.1"/>
    </source>
</evidence>
<evidence type="ECO:0000256" key="10">
    <source>
        <dbReference type="ARBA" id="ARBA00023012"/>
    </source>
</evidence>
<keyword evidence="4" id="KW-0145">Chemotaxis</keyword>
<evidence type="ECO:0000313" key="15">
    <source>
        <dbReference type="Proteomes" id="UP000587760"/>
    </source>
</evidence>
<dbReference type="InterPro" id="IPR003594">
    <property type="entry name" value="HATPase_dom"/>
</dbReference>
<dbReference type="PROSITE" id="PS50109">
    <property type="entry name" value="HIS_KIN"/>
    <property type="match status" value="1"/>
</dbReference>
<keyword evidence="5 11" id="KW-0597">Phosphoprotein</keyword>
<evidence type="ECO:0000256" key="9">
    <source>
        <dbReference type="ARBA" id="ARBA00022840"/>
    </source>
</evidence>
<dbReference type="PANTHER" id="PTHR43395:SF1">
    <property type="entry name" value="CHEMOTAXIS PROTEIN CHEA"/>
    <property type="match status" value="1"/>
</dbReference>
<evidence type="ECO:0000256" key="3">
    <source>
        <dbReference type="ARBA" id="ARBA00021495"/>
    </source>
</evidence>
<dbReference type="Pfam" id="PF01627">
    <property type="entry name" value="Hpt"/>
    <property type="match status" value="1"/>
</dbReference>
<gene>
    <name evidence="14" type="ORF">HNR50_003612</name>
</gene>
<dbReference type="PANTHER" id="PTHR43395">
    <property type="entry name" value="SENSOR HISTIDINE KINASE CHEA"/>
    <property type="match status" value="1"/>
</dbReference>
<dbReference type="Gene3D" id="3.30.565.10">
    <property type="entry name" value="Histidine kinase-like ATPase, C-terminal domain"/>
    <property type="match status" value="1"/>
</dbReference>
<dbReference type="RefSeq" id="WP_184748163.1">
    <property type="nucleotide sequence ID" value="NZ_JACHGJ010000008.1"/>
</dbReference>
<organism evidence="14 15">
    <name type="scientific">Spirochaeta isovalerica</name>
    <dbReference type="NCBI Taxonomy" id="150"/>
    <lineage>
        <taxon>Bacteria</taxon>
        <taxon>Pseudomonadati</taxon>
        <taxon>Spirochaetota</taxon>
        <taxon>Spirochaetia</taxon>
        <taxon>Spirochaetales</taxon>
        <taxon>Spirochaetaceae</taxon>
        <taxon>Spirochaeta</taxon>
    </lineage>
</organism>
<dbReference type="Proteomes" id="UP000587760">
    <property type="component" value="Unassembled WGS sequence"/>
</dbReference>
<evidence type="ECO:0000256" key="1">
    <source>
        <dbReference type="ARBA" id="ARBA00000085"/>
    </source>
</evidence>
<dbReference type="CDD" id="cd00088">
    <property type="entry name" value="HPT"/>
    <property type="match status" value="1"/>
</dbReference>
<keyword evidence="7" id="KW-0547">Nucleotide-binding</keyword>
<keyword evidence="6 14" id="KW-0808">Transferase</keyword>
<protein>
    <recommendedName>
        <fullName evidence="3">Chemotaxis protein CheA</fullName>
        <ecNumber evidence="2">2.7.13.3</ecNumber>
    </recommendedName>
</protein>
<evidence type="ECO:0000256" key="4">
    <source>
        <dbReference type="ARBA" id="ARBA00022500"/>
    </source>
</evidence>
<comment type="catalytic activity">
    <reaction evidence="1">
        <text>ATP + protein L-histidine = ADP + protein N-phospho-L-histidine.</text>
        <dbReference type="EC" id="2.7.13.3"/>
    </reaction>
</comment>
<dbReference type="InterPro" id="IPR037052">
    <property type="entry name" value="CheA-like_P2_sf"/>
</dbReference>
<keyword evidence="15" id="KW-1185">Reference proteome</keyword>
<dbReference type="InterPro" id="IPR036641">
    <property type="entry name" value="HPT_dom_sf"/>
</dbReference>
<dbReference type="SMART" id="SM00073">
    <property type="entry name" value="HPT"/>
    <property type="match status" value="1"/>
</dbReference>
<dbReference type="SMART" id="SM00387">
    <property type="entry name" value="HATPase_c"/>
    <property type="match status" value="1"/>
</dbReference>
<dbReference type="FunFam" id="3.30.565.10:FF:000016">
    <property type="entry name" value="Chemotaxis protein CheA, putative"/>
    <property type="match status" value="1"/>
</dbReference>
<sequence>MDSATAHTDEFLRNAEEIMGSLLRDLDEWKNDPYNRHLIDRIFRYMHSLKSGAAFLEMTTLESLAHSLESLFDSYRKGAETDEETIEKIMKAVSIMNRELDRLMEEELPPLIEFSSEREEQSEEERPVRKRDLFSPFEKELLSEASRRGEKLYRIICHLDEFPQMLYARAYLLMNNLELSVNVITTDPPMDDRQADFTRFTAYITTDLDVSGIYKAVNVDSIVRVDLIRLDYASYLEREDDVINLNFDEGKTHPTGSWIRVEQRKVDELAGYIDQLKVATGRFSSYRTKMDDLHQLARGMERVLLNVTMVPLNTLLKGFPRFVEELCRKTGKSAELLMSGESCAVDRTVFDIISETLQHLIRNAVYHGLESFDERRAAGKSESGSLVIHTEMADERIHITLSDDGRGINRRAVLERASRLGLKDSGEGDLLSILAKPGFSTVEEADSLSGRGVGLDLVIHNIQDKLKGEIHLINDEGKGVTYKIVIPTSRVMTKILLMRSGGRTMAFPARNVESTEPFSAHSLIGDRDDFLFYRFKEEELPLFTESGRLHKVSAGSEGGYVLIVTYLGLKAAIYTEELLMEKEILSDNLRLNEEAEPFLYQAVLSGEDCLYLSPSIISI</sequence>
<dbReference type="GO" id="GO:0000155">
    <property type="term" value="F:phosphorelay sensor kinase activity"/>
    <property type="evidence" value="ECO:0007669"/>
    <property type="project" value="InterPro"/>
</dbReference>
<evidence type="ECO:0000256" key="6">
    <source>
        <dbReference type="ARBA" id="ARBA00022679"/>
    </source>
</evidence>
<feature type="domain" description="HPt" evidence="13">
    <location>
        <begin position="1"/>
        <end position="103"/>
    </location>
</feature>
<dbReference type="PRINTS" id="PR00344">
    <property type="entry name" value="BCTRLSENSOR"/>
</dbReference>
<evidence type="ECO:0000256" key="8">
    <source>
        <dbReference type="ARBA" id="ARBA00022777"/>
    </source>
</evidence>